<evidence type="ECO:0000256" key="1">
    <source>
        <dbReference type="SAM" id="Phobius"/>
    </source>
</evidence>
<organism evidence="2">
    <name type="scientific">Aspergillus niger</name>
    <dbReference type="NCBI Taxonomy" id="5061"/>
    <lineage>
        <taxon>Eukaryota</taxon>
        <taxon>Fungi</taxon>
        <taxon>Dikarya</taxon>
        <taxon>Ascomycota</taxon>
        <taxon>Pezizomycotina</taxon>
        <taxon>Eurotiomycetes</taxon>
        <taxon>Eurotiomycetidae</taxon>
        <taxon>Eurotiales</taxon>
        <taxon>Aspergillaceae</taxon>
        <taxon>Aspergillus</taxon>
        <taxon>Aspergillus subgen. Circumdati</taxon>
    </lineage>
</organism>
<gene>
    <name evidence="2" type="ORF">An18g02120</name>
</gene>
<accession>A0AAJ8BW71</accession>
<dbReference type="AlphaFoldDB" id="A0AAJ8BW71"/>
<proteinExistence type="predicted"/>
<dbReference type="GeneID" id="84593660"/>
<dbReference type="KEGG" id="ang:An18g02120"/>
<keyword evidence="1" id="KW-0472">Membrane</keyword>
<dbReference type="RefSeq" id="XP_059605020.1">
    <property type="nucleotide sequence ID" value="XM_059745633.1"/>
</dbReference>
<name>A0AAJ8BW71_ASPNG</name>
<feature type="transmembrane region" description="Helical" evidence="1">
    <location>
        <begin position="50"/>
        <end position="70"/>
    </location>
</feature>
<keyword evidence="1" id="KW-0812">Transmembrane</keyword>
<reference evidence="2" key="1">
    <citation type="submission" date="2025-02" db="EMBL/GenBank/DDBJ databases">
        <authorList>
            <consortium name="NCBI Genome Project"/>
        </authorList>
    </citation>
    <scope>NUCLEOTIDE SEQUENCE</scope>
</reference>
<evidence type="ECO:0000313" key="2">
    <source>
        <dbReference type="RefSeq" id="XP_059605020.1"/>
    </source>
</evidence>
<sequence>MFTDSTLHRRLAGSVTTGVQAGKAGPLILLGSLIGCLCSRLTLSLRYPTWFLGFLFVFFLLDAVICYYPRPTIYLCTNSSTARTHPTDILLSTYPRNTNTQHATGHYIIVSYKHIPNEPTQPNQQALRYHTNTYIHRNIKRTSSSKTLTSPSY</sequence>
<dbReference type="VEuPathDB" id="FungiDB:An18g02120"/>
<protein>
    <submittedName>
        <fullName evidence="2">Uncharacterized protein</fullName>
    </submittedName>
</protein>
<keyword evidence="1" id="KW-1133">Transmembrane helix</keyword>
<reference evidence="2" key="2">
    <citation type="submission" date="2025-08" db="UniProtKB">
        <authorList>
            <consortium name="RefSeq"/>
        </authorList>
    </citation>
    <scope>IDENTIFICATION</scope>
</reference>
<feature type="transmembrane region" description="Helical" evidence="1">
    <location>
        <begin position="24"/>
        <end position="43"/>
    </location>
</feature>